<dbReference type="Pfam" id="PF06452">
    <property type="entry name" value="CBM9_1"/>
    <property type="match status" value="1"/>
</dbReference>
<proteinExistence type="predicted"/>
<organism evidence="2 3">
    <name type="scientific">Paenibacillus anseongense</name>
    <dbReference type="NCBI Taxonomy" id="2682845"/>
    <lineage>
        <taxon>Bacteria</taxon>
        <taxon>Bacillati</taxon>
        <taxon>Bacillota</taxon>
        <taxon>Bacilli</taxon>
        <taxon>Bacillales</taxon>
        <taxon>Paenibacillaceae</taxon>
        <taxon>Paenibacillus</taxon>
    </lineage>
</organism>
<name>A0ABW9UD36_9BACL</name>
<keyword evidence="3" id="KW-1185">Reference proteome</keyword>
<reference evidence="2 3" key="1">
    <citation type="submission" date="2019-12" db="EMBL/GenBank/DDBJ databases">
        <authorList>
            <person name="Huq M.A."/>
        </authorList>
    </citation>
    <scope>NUCLEOTIDE SEQUENCE [LARGE SCALE GENOMIC DNA]</scope>
    <source>
        <strain evidence="2 3">MAH-34</strain>
    </source>
</reference>
<dbReference type="RefSeq" id="WP_246239285.1">
    <property type="nucleotide sequence ID" value="NZ_WSEM01000016.1"/>
</dbReference>
<feature type="domain" description="Carbohydrate-binding" evidence="1">
    <location>
        <begin position="63"/>
        <end position="247"/>
    </location>
</feature>
<evidence type="ECO:0000313" key="3">
    <source>
        <dbReference type="Proteomes" id="UP000467637"/>
    </source>
</evidence>
<evidence type="ECO:0000313" key="2">
    <source>
        <dbReference type="EMBL" id="MVQ37376.1"/>
    </source>
</evidence>
<evidence type="ECO:0000259" key="1">
    <source>
        <dbReference type="Pfam" id="PF06452"/>
    </source>
</evidence>
<dbReference type="EMBL" id="WSEM01000016">
    <property type="protein sequence ID" value="MVQ37376.1"/>
    <property type="molecule type" value="Genomic_DNA"/>
</dbReference>
<dbReference type="Proteomes" id="UP000467637">
    <property type="component" value="Unassembled WGS sequence"/>
</dbReference>
<accession>A0ABW9UD36</accession>
<comment type="caution">
    <text evidence="2">The sequence shown here is derived from an EMBL/GenBank/DDBJ whole genome shotgun (WGS) entry which is preliminary data.</text>
</comment>
<gene>
    <name evidence="2" type="ORF">GON05_22400</name>
</gene>
<dbReference type="InterPro" id="IPR010502">
    <property type="entry name" value="Carb-bd_dom_fam9"/>
</dbReference>
<dbReference type="SUPFAM" id="SSF49344">
    <property type="entry name" value="CBD9-like"/>
    <property type="match status" value="1"/>
</dbReference>
<dbReference type="CDD" id="cd09620">
    <property type="entry name" value="CBM9_like_3"/>
    <property type="match status" value="1"/>
</dbReference>
<protein>
    <recommendedName>
        <fullName evidence="1">Carbohydrate-binding domain-containing protein</fullName>
    </recommendedName>
</protein>
<dbReference type="Gene3D" id="2.60.40.1190">
    <property type="match status" value="1"/>
</dbReference>
<sequence length="250" mass="29048">MWTRAKLLCIHAMTSCRLGHWLESRMERPFGRREVMKGVSVVEEKLPLYICEHADFACSPLDDLVWDRLLAIRLRDIVTGGQPRLSTAVKVCWNRLREAIYFRFTCDDDHVIATMTNHDDSLYEEDVVEVFICDTGKFSEYKEFEVSPANVKFDAIIQYDLDRPPIQVVREWHAIDWKTVTRVSESGYVSIWELPLRNFSVGTPSVGDIWRINFFRIDRGGGQPDEFSAWSPVGTMQFHTPEKFGFLQFA</sequence>